<dbReference type="Proteomes" id="UP000054007">
    <property type="component" value="Unassembled WGS sequence"/>
</dbReference>
<dbReference type="PANTHER" id="PTHR46910">
    <property type="entry name" value="TRANSCRIPTION FACTOR PDR1"/>
    <property type="match status" value="1"/>
</dbReference>
<dbReference type="AlphaFoldDB" id="A0A0D7BBJ8"/>
<accession>A0A0D7BBJ8</accession>
<dbReference type="SMART" id="SM00066">
    <property type="entry name" value="GAL4"/>
    <property type="match status" value="1"/>
</dbReference>
<keyword evidence="7" id="KW-1185">Reference proteome</keyword>
<dbReference type="OrthoDB" id="4456959at2759"/>
<keyword evidence="4" id="KW-1133">Transmembrane helix</keyword>
<keyword evidence="4" id="KW-0812">Transmembrane</keyword>
<feature type="coiled-coil region" evidence="3">
    <location>
        <begin position="100"/>
        <end position="127"/>
    </location>
</feature>
<dbReference type="GO" id="GO:0008270">
    <property type="term" value="F:zinc ion binding"/>
    <property type="evidence" value="ECO:0007669"/>
    <property type="project" value="InterPro"/>
</dbReference>
<dbReference type="Gene3D" id="4.10.240.10">
    <property type="entry name" value="Zn(2)-C6 fungal-type DNA-binding domain"/>
    <property type="match status" value="1"/>
</dbReference>
<dbReference type="STRING" id="1314674.A0A0D7BBJ8"/>
<dbReference type="InterPro" id="IPR007219">
    <property type="entry name" value="XnlR_reg_dom"/>
</dbReference>
<feature type="domain" description="Zn(2)-C6 fungal-type" evidence="5">
    <location>
        <begin position="15"/>
        <end position="48"/>
    </location>
</feature>
<dbReference type="PROSITE" id="PS00463">
    <property type="entry name" value="ZN2_CY6_FUNGAL_1"/>
    <property type="match status" value="1"/>
</dbReference>
<dbReference type="SUPFAM" id="SSF57701">
    <property type="entry name" value="Zn2/Cys6 DNA-binding domain"/>
    <property type="match status" value="1"/>
</dbReference>
<evidence type="ECO:0000313" key="6">
    <source>
        <dbReference type="EMBL" id="KIY67549.1"/>
    </source>
</evidence>
<sequence length="696" mass="79435">MEGPSSSKARRVQGSCDACRIRKVRCDSATRAGNICTNCTKSRSECTHVAAMSRKNGGLPVNLSSWATDTVSKDLGVHIDSILSENYTPPKDKLVALALLKALARHVRQLEANLKLADSESRLYESQPTTSFDPLYKSSSTPNVENKTTNDDALHLMHEPMSQLQISEPSTRFGSSKDVELIESTLSLKDDVDPAHKFRRPQFWYAPEHPWEYLDPAEPPALKFPSPDLLNDLISLFFRHIRSEFIHGPTFLRQIAEGLHHTSHAFGSVVLAVCALAARYSDDPRVGQEHHKGWAYYRQLRAVHVGQYLKQENLLWDLQLMPLMAIYAYALLLPDHGTMLTAMGIVLSQSRGLHRLKRVEGKPWSVEDEMLKRTFWFIVAFDVYVGSFDGKPRVTDYDRIDADYPLEVDDEYWPGEMLADPHNPWRQPIDVPCKASAFVEHLKLLEIYSFAEGTIYSIRRAPFWDSIGCPEWGRNIVVELDSALNAWLDNLPDHLRWNPQAPTPSALVLYSTYQWVCIQLHRPYMREFTNMAACVTAARSCSHAMAAYNKVWPYIPIPTAFAWMMFSSVILLLNLKNNKMASASDLEDVRKNMEFFARNEDVWQVSGRYHDIIREVYLLVRTPQEVVNERKRKDHSAESMDLAGVEYLSDPYSGDYNPDELWEGIDLESWMGTEMNTYLLDLDSVWREILPGSSHS</sequence>
<protein>
    <recommendedName>
        <fullName evidence="5">Zn(2)-C6 fungal-type domain-containing protein</fullName>
    </recommendedName>
</protein>
<dbReference type="GO" id="GO:0000981">
    <property type="term" value="F:DNA-binding transcription factor activity, RNA polymerase II-specific"/>
    <property type="evidence" value="ECO:0007669"/>
    <property type="project" value="InterPro"/>
</dbReference>
<dbReference type="EMBL" id="KN880523">
    <property type="protein sequence ID" value="KIY67549.1"/>
    <property type="molecule type" value="Genomic_DNA"/>
</dbReference>
<dbReference type="CDD" id="cd12148">
    <property type="entry name" value="fungal_TF_MHR"/>
    <property type="match status" value="1"/>
</dbReference>
<dbReference type="PANTHER" id="PTHR46910:SF38">
    <property type="entry name" value="ZN(2)-C6 FUNGAL-TYPE DOMAIN-CONTAINING PROTEIN"/>
    <property type="match status" value="1"/>
</dbReference>
<keyword evidence="3" id="KW-0175">Coiled coil</keyword>
<reference evidence="6 7" key="1">
    <citation type="journal article" date="2015" name="Fungal Genet. Biol.">
        <title>Evolution of novel wood decay mechanisms in Agaricales revealed by the genome sequences of Fistulina hepatica and Cylindrobasidium torrendii.</title>
        <authorList>
            <person name="Floudas D."/>
            <person name="Held B.W."/>
            <person name="Riley R."/>
            <person name="Nagy L.G."/>
            <person name="Koehler G."/>
            <person name="Ransdell A.S."/>
            <person name="Younus H."/>
            <person name="Chow J."/>
            <person name="Chiniquy J."/>
            <person name="Lipzen A."/>
            <person name="Tritt A."/>
            <person name="Sun H."/>
            <person name="Haridas S."/>
            <person name="LaButti K."/>
            <person name="Ohm R.A."/>
            <person name="Kues U."/>
            <person name="Blanchette R.A."/>
            <person name="Grigoriev I.V."/>
            <person name="Minto R.E."/>
            <person name="Hibbett D.S."/>
        </authorList>
    </citation>
    <scope>NUCLEOTIDE SEQUENCE [LARGE SCALE GENOMIC DNA]</scope>
    <source>
        <strain evidence="6 7">FP15055 ss-10</strain>
    </source>
</reference>
<dbReference type="InterPro" id="IPR001138">
    <property type="entry name" value="Zn2Cys6_DnaBD"/>
</dbReference>
<dbReference type="Pfam" id="PF04082">
    <property type="entry name" value="Fungal_trans"/>
    <property type="match status" value="1"/>
</dbReference>
<evidence type="ECO:0000256" key="2">
    <source>
        <dbReference type="ARBA" id="ARBA00023242"/>
    </source>
</evidence>
<proteinExistence type="predicted"/>
<dbReference type="Pfam" id="PF00172">
    <property type="entry name" value="Zn_clus"/>
    <property type="match status" value="1"/>
</dbReference>
<evidence type="ECO:0000256" key="4">
    <source>
        <dbReference type="SAM" id="Phobius"/>
    </source>
</evidence>
<dbReference type="GO" id="GO:0006351">
    <property type="term" value="P:DNA-templated transcription"/>
    <property type="evidence" value="ECO:0007669"/>
    <property type="project" value="InterPro"/>
</dbReference>
<organism evidence="6 7">
    <name type="scientific">Cylindrobasidium torrendii FP15055 ss-10</name>
    <dbReference type="NCBI Taxonomy" id="1314674"/>
    <lineage>
        <taxon>Eukaryota</taxon>
        <taxon>Fungi</taxon>
        <taxon>Dikarya</taxon>
        <taxon>Basidiomycota</taxon>
        <taxon>Agaricomycotina</taxon>
        <taxon>Agaricomycetes</taxon>
        <taxon>Agaricomycetidae</taxon>
        <taxon>Agaricales</taxon>
        <taxon>Marasmiineae</taxon>
        <taxon>Physalacriaceae</taxon>
        <taxon>Cylindrobasidium</taxon>
    </lineage>
</organism>
<evidence type="ECO:0000256" key="1">
    <source>
        <dbReference type="ARBA" id="ARBA00022723"/>
    </source>
</evidence>
<dbReference type="CDD" id="cd00067">
    <property type="entry name" value="GAL4"/>
    <property type="match status" value="1"/>
</dbReference>
<evidence type="ECO:0000256" key="3">
    <source>
        <dbReference type="SAM" id="Coils"/>
    </source>
</evidence>
<dbReference type="GO" id="GO:0003677">
    <property type="term" value="F:DNA binding"/>
    <property type="evidence" value="ECO:0007669"/>
    <property type="project" value="InterPro"/>
</dbReference>
<gene>
    <name evidence="6" type="ORF">CYLTODRAFT_396884</name>
</gene>
<dbReference type="SMART" id="SM00906">
    <property type="entry name" value="Fungal_trans"/>
    <property type="match status" value="1"/>
</dbReference>
<keyword evidence="2" id="KW-0539">Nucleus</keyword>
<evidence type="ECO:0000313" key="7">
    <source>
        <dbReference type="Proteomes" id="UP000054007"/>
    </source>
</evidence>
<evidence type="ECO:0000259" key="5">
    <source>
        <dbReference type="PROSITE" id="PS50048"/>
    </source>
</evidence>
<dbReference type="InterPro" id="IPR036864">
    <property type="entry name" value="Zn2-C6_fun-type_DNA-bd_sf"/>
</dbReference>
<keyword evidence="1" id="KW-0479">Metal-binding</keyword>
<name>A0A0D7BBJ8_9AGAR</name>
<dbReference type="PROSITE" id="PS50048">
    <property type="entry name" value="ZN2_CY6_FUNGAL_2"/>
    <property type="match status" value="1"/>
</dbReference>
<feature type="transmembrane region" description="Helical" evidence="4">
    <location>
        <begin position="551"/>
        <end position="573"/>
    </location>
</feature>
<keyword evidence="4" id="KW-0472">Membrane</keyword>
<dbReference type="InterPro" id="IPR050987">
    <property type="entry name" value="AtrR-like"/>
</dbReference>